<comment type="similarity">
    <text evidence="1 4">Belongs to the PstS family.</text>
</comment>
<name>A0ABT1N524_9GAMM</name>
<dbReference type="Gene3D" id="3.40.190.10">
    <property type="entry name" value="Periplasmic binding protein-like II"/>
    <property type="match status" value="2"/>
</dbReference>
<organism evidence="6 7">
    <name type="scientific">Photobacterium pectinilyticum</name>
    <dbReference type="NCBI Taxonomy" id="2906793"/>
    <lineage>
        <taxon>Bacteria</taxon>
        <taxon>Pseudomonadati</taxon>
        <taxon>Pseudomonadota</taxon>
        <taxon>Gammaproteobacteria</taxon>
        <taxon>Vibrionales</taxon>
        <taxon>Vibrionaceae</taxon>
        <taxon>Photobacterium</taxon>
    </lineage>
</organism>
<dbReference type="InterPro" id="IPR024370">
    <property type="entry name" value="PBP_domain"/>
</dbReference>
<dbReference type="InterPro" id="IPR011862">
    <property type="entry name" value="Phos-bd"/>
</dbReference>
<evidence type="ECO:0000259" key="5">
    <source>
        <dbReference type="Pfam" id="PF12849"/>
    </source>
</evidence>
<evidence type="ECO:0000256" key="1">
    <source>
        <dbReference type="ARBA" id="ARBA00008725"/>
    </source>
</evidence>
<keyword evidence="4" id="KW-0592">Phosphate transport</keyword>
<comment type="function">
    <text evidence="4">Involved in the system for phosphate transport across the cytoplasmic membrane.</text>
</comment>
<dbReference type="RefSeq" id="WP_255043942.1">
    <property type="nucleotide sequence ID" value="NZ_JANEYT010000047.1"/>
</dbReference>
<reference evidence="6 7" key="1">
    <citation type="submission" date="2022-07" db="EMBL/GenBank/DDBJ databases">
        <title>Photobacterium pectinilyticum sp. nov., a marine bacterium isolated from surface seawater of Qingdao offshore.</title>
        <authorList>
            <person name="Wang X."/>
        </authorList>
    </citation>
    <scope>NUCLEOTIDE SEQUENCE [LARGE SCALE GENOMIC DNA]</scope>
    <source>
        <strain evidence="6 7">ZSDE20</strain>
    </source>
</reference>
<dbReference type="PANTHER" id="PTHR30570:SF1">
    <property type="entry name" value="PHOSPHATE-BINDING PROTEIN PSTS"/>
    <property type="match status" value="1"/>
</dbReference>
<protein>
    <recommendedName>
        <fullName evidence="4">Phosphate-binding protein</fullName>
    </recommendedName>
</protein>
<dbReference type="SUPFAM" id="SSF53850">
    <property type="entry name" value="Periplasmic binding protein-like II"/>
    <property type="match status" value="1"/>
</dbReference>
<feature type="chain" id="PRO_5044979150" description="Phosphate-binding protein" evidence="4">
    <location>
        <begin position="22"/>
        <end position="271"/>
    </location>
</feature>
<accession>A0ABT1N524</accession>
<gene>
    <name evidence="6" type="ORF">NHN17_17405</name>
</gene>
<dbReference type="EMBL" id="JANEYT010000047">
    <property type="protein sequence ID" value="MCQ1059827.1"/>
    <property type="molecule type" value="Genomic_DNA"/>
</dbReference>
<evidence type="ECO:0000313" key="7">
    <source>
        <dbReference type="Proteomes" id="UP001524460"/>
    </source>
</evidence>
<keyword evidence="4" id="KW-0964">Secreted</keyword>
<proteinExistence type="inferred from homology"/>
<keyword evidence="3 4" id="KW-0732">Signal</keyword>
<keyword evidence="7" id="KW-1185">Reference proteome</keyword>
<dbReference type="Pfam" id="PF12849">
    <property type="entry name" value="PBP_like_2"/>
    <property type="match status" value="1"/>
</dbReference>
<dbReference type="Proteomes" id="UP001524460">
    <property type="component" value="Unassembled WGS sequence"/>
</dbReference>
<dbReference type="InterPro" id="IPR050811">
    <property type="entry name" value="Phosphate_ABC_transporter"/>
</dbReference>
<keyword evidence="2 4" id="KW-0813">Transport</keyword>
<evidence type="ECO:0000256" key="3">
    <source>
        <dbReference type="ARBA" id="ARBA00022729"/>
    </source>
</evidence>
<dbReference type="CDD" id="cd13653">
    <property type="entry name" value="PBP2_phosphate_like_1"/>
    <property type="match status" value="1"/>
</dbReference>
<evidence type="ECO:0000313" key="6">
    <source>
        <dbReference type="EMBL" id="MCQ1059827.1"/>
    </source>
</evidence>
<feature type="signal peptide" evidence="4">
    <location>
        <begin position="1"/>
        <end position="21"/>
    </location>
</feature>
<dbReference type="PANTHER" id="PTHR30570">
    <property type="entry name" value="PERIPLASMIC PHOSPHATE BINDING COMPONENT OF PHOSPHATE ABC TRANSPORTER"/>
    <property type="match status" value="1"/>
</dbReference>
<comment type="caution">
    <text evidence="6">The sequence shown here is derived from an EMBL/GenBank/DDBJ whole genome shotgun (WGS) entry which is preliminary data.</text>
</comment>
<keyword evidence="4" id="KW-0574">Periplasm</keyword>
<evidence type="ECO:0000256" key="2">
    <source>
        <dbReference type="ARBA" id="ARBA00022448"/>
    </source>
</evidence>
<comment type="subcellular location">
    <subcellularLocation>
        <location evidence="4">Periplasm</location>
    </subcellularLocation>
    <subcellularLocation>
        <location evidence="4">Secreted</location>
    </subcellularLocation>
</comment>
<sequence length="271" mass="28959">MKNTFLVAALTVVAFTNSAFAQDNISVVGSSSVMPLMEVFGETYQKTHPEVFIEVQGPGSSAGIRAAKNQSADIGMASRELASSEEESDLHNKVIARDGIAVVVNPSNSVKSLTAQQIHDIYAGEIKNWKEVGGADKPIVPVTRDTASGTRGAFEEIMMLTKELNGIKVTAITQHAQVTNGNGHSKTMAAQNPFAISYISLGSVDSSVTPVQVNGTAATVENVKNGSYKVARPFQVLYKGTPNTRTQKFLDWMFTSEAQKIVAEGGYISIK</sequence>
<dbReference type="NCBIfam" id="TIGR02136">
    <property type="entry name" value="ptsS_2"/>
    <property type="match status" value="1"/>
</dbReference>
<feature type="domain" description="PBP" evidence="5">
    <location>
        <begin position="18"/>
        <end position="257"/>
    </location>
</feature>
<evidence type="ECO:0000256" key="4">
    <source>
        <dbReference type="RuleBase" id="RU367119"/>
    </source>
</evidence>